<evidence type="ECO:0000313" key="1">
    <source>
        <dbReference type="EMBL" id="RIB26533.1"/>
    </source>
</evidence>
<dbReference type="AlphaFoldDB" id="A0A397W2P1"/>
<dbReference type="OrthoDB" id="2445186at2759"/>
<organism evidence="1 2">
    <name type="scientific">Gigaspora rosea</name>
    <dbReference type="NCBI Taxonomy" id="44941"/>
    <lineage>
        <taxon>Eukaryota</taxon>
        <taxon>Fungi</taxon>
        <taxon>Fungi incertae sedis</taxon>
        <taxon>Mucoromycota</taxon>
        <taxon>Glomeromycotina</taxon>
        <taxon>Glomeromycetes</taxon>
        <taxon>Diversisporales</taxon>
        <taxon>Gigasporaceae</taxon>
        <taxon>Gigaspora</taxon>
    </lineage>
</organism>
<comment type="caution">
    <text evidence="1">The sequence shown here is derived from an EMBL/GenBank/DDBJ whole genome shotgun (WGS) entry which is preliminary data.</text>
</comment>
<evidence type="ECO:0000313" key="2">
    <source>
        <dbReference type="Proteomes" id="UP000266673"/>
    </source>
</evidence>
<name>A0A397W2P1_9GLOM</name>
<gene>
    <name evidence="1" type="ORF">C2G38_2163038</name>
</gene>
<reference evidence="1 2" key="1">
    <citation type="submission" date="2018-06" db="EMBL/GenBank/DDBJ databases">
        <title>Comparative genomics reveals the genomic features of Rhizophagus irregularis, R. cerebriforme, R. diaphanum and Gigaspora rosea, and their symbiotic lifestyle signature.</title>
        <authorList>
            <person name="Morin E."/>
            <person name="San Clemente H."/>
            <person name="Chen E.C.H."/>
            <person name="De La Providencia I."/>
            <person name="Hainaut M."/>
            <person name="Kuo A."/>
            <person name="Kohler A."/>
            <person name="Murat C."/>
            <person name="Tang N."/>
            <person name="Roy S."/>
            <person name="Loubradou J."/>
            <person name="Henrissat B."/>
            <person name="Grigoriev I.V."/>
            <person name="Corradi N."/>
            <person name="Roux C."/>
            <person name="Martin F.M."/>
        </authorList>
    </citation>
    <scope>NUCLEOTIDE SEQUENCE [LARGE SCALE GENOMIC DNA]</scope>
    <source>
        <strain evidence="1 2">DAOM 194757</strain>
    </source>
</reference>
<sequence length="319" mass="37279">MEKTNFVAAYNNFKQKYLENNIKEKLSDNDRNITKVYFDLMKEIPNNYKKTYTLSLLLIEANRNFGWSEFDPSHDAKTISAIQSIKNWSSNNNKLLLAIGDYISEAPEEEIDEDDLYIWLNEIGIPIKEMPFNQKKTLAWLEEKENEVERDSKQLVCNIKCIWNNPYYQKKSSLINEPTFTHDILPSIINFISPGFLKHWNQAQSLSATERGAQKFGDVIGYVTGSNKNLYELFFVEVSYRPFHQDPEPHINEDKKKLGKLELWNVREYLSYIFYSLNSLDDSEVVFNNNSSKATIKTFTSPSRIPQKTFRILNFKNSG</sequence>
<proteinExistence type="predicted"/>
<dbReference type="EMBL" id="QKWP01000132">
    <property type="protein sequence ID" value="RIB26533.1"/>
    <property type="molecule type" value="Genomic_DNA"/>
</dbReference>
<accession>A0A397W2P1</accession>
<dbReference type="Proteomes" id="UP000266673">
    <property type="component" value="Unassembled WGS sequence"/>
</dbReference>
<protein>
    <submittedName>
        <fullName evidence="1">Uncharacterized protein</fullName>
    </submittedName>
</protein>
<keyword evidence="2" id="KW-1185">Reference proteome</keyword>